<comment type="caution">
    <text evidence="1">The sequence shown here is derived from an EMBL/GenBank/DDBJ whole genome shotgun (WGS) entry which is preliminary data.</text>
</comment>
<organism evidence="1 2">
    <name type="scientific">Stylosanthes scabra</name>
    <dbReference type="NCBI Taxonomy" id="79078"/>
    <lineage>
        <taxon>Eukaryota</taxon>
        <taxon>Viridiplantae</taxon>
        <taxon>Streptophyta</taxon>
        <taxon>Embryophyta</taxon>
        <taxon>Tracheophyta</taxon>
        <taxon>Spermatophyta</taxon>
        <taxon>Magnoliopsida</taxon>
        <taxon>eudicotyledons</taxon>
        <taxon>Gunneridae</taxon>
        <taxon>Pentapetalae</taxon>
        <taxon>rosids</taxon>
        <taxon>fabids</taxon>
        <taxon>Fabales</taxon>
        <taxon>Fabaceae</taxon>
        <taxon>Papilionoideae</taxon>
        <taxon>50 kb inversion clade</taxon>
        <taxon>dalbergioids sensu lato</taxon>
        <taxon>Dalbergieae</taxon>
        <taxon>Pterocarpus clade</taxon>
        <taxon>Stylosanthes</taxon>
    </lineage>
</organism>
<evidence type="ECO:0000313" key="1">
    <source>
        <dbReference type="EMBL" id="MED6210518.1"/>
    </source>
</evidence>
<reference evidence="1 2" key="1">
    <citation type="journal article" date="2023" name="Plants (Basel)">
        <title>Bridging the Gap: Combining Genomics and Transcriptomics Approaches to Understand Stylosanthes scabra, an Orphan Legume from the Brazilian Caatinga.</title>
        <authorList>
            <person name="Ferreira-Neto J.R.C."/>
            <person name="da Silva M.D."/>
            <person name="Binneck E."/>
            <person name="de Melo N.F."/>
            <person name="da Silva R.H."/>
            <person name="de Melo A.L.T.M."/>
            <person name="Pandolfi V."/>
            <person name="Bustamante F.O."/>
            <person name="Brasileiro-Vidal A.C."/>
            <person name="Benko-Iseppon A.M."/>
        </authorList>
    </citation>
    <scope>NUCLEOTIDE SEQUENCE [LARGE SCALE GENOMIC DNA]</scope>
    <source>
        <tissue evidence="1">Leaves</tissue>
    </source>
</reference>
<accession>A0ABU6YPF6</accession>
<proteinExistence type="predicted"/>
<sequence length="71" mass="8079">MVVAMEEDEKKQQVRVMVTLAKFLEESLTSNREEVHTLNNFTTTSFTPPSPISAMAYLRPLIPPTRKDANK</sequence>
<evidence type="ECO:0000313" key="2">
    <source>
        <dbReference type="Proteomes" id="UP001341840"/>
    </source>
</evidence>
<protein>
    <submittedName>
        <fullName evidence="1">Uncharacterized protein</fullName>
    </submittedName>
</protein>
<gene>
    <name evidence="1" type="ORF">PIB30_064826</name>
</gene>
<keyword evidence="2" id="KW-1185">Reference proteome</keyword>
<dbReference type="Proteomes" id="UP001341840">
    <property type="component" value="Unassembled WGS sequence"/>
</dbReference>
<dbReference type="EMBL" id="JASCZI010242293">
    <property type="protein sequence ID" value="MED6210518.1"/>
    <property type="molecule type" value="Genomic_DNA"/>
</dbReference>
<name>A0ABU6YPF6_9FABA</name>